<dbReference type="Gene3D" id="1.10.720.30">
    <property type="entry name" value="SAP domain"/>
    <property type="match status" value="1"/>
</dbReference>
<evidence type="ECO:0000256" key="2">
    <source>
        <dbReference type="ARBA" id="ARBA00022679"/>
    </source>
</evidence>
<dbReference type="InterPro" id="IPR046341">
    <property type="entry name" value="SET_dom_sf"/>
</dbReference>
<evidence type="ECO:0000256" key="7">
    <source>
        <dbReference type="SAM" id="MobiDB-lite"/>
    </source>
</evidence>
<dbReference type="SUPFAM" id="SSF82199">
    <property type="entry name" value="SET domain"/>
    <property type="match status" value="1"/>
</dbReference>
<dbReference type="SUPFAM" id="SSF68906">
    <property type="entry name" value="SAP domain"/>
    <property type="match status" value="1"/>
</dbReference>
<keyword evidence="3" id="KW-0949">S-adenosyl-L-methionine</keyword>
<dbReference type="PANTHER" id="PTHR46402:SF2">
    <property type="entry name" value="HISTONE-LYSINE N-TRIMETHYLTRANSFERASE SMYD5"/>
    <property type="match status" value="1"/>
</dbReference>
<dbReference type="GO" id="GO:0045814">
    <property type="term" value="P:negative regulation of gene expression, epigenetic"/>
    <property type="evidence" value="ECO:0007669"/>
    <property type="project" value="TreeGrafter"/>
</dbReference>
<dbReference type="Gene3D" id="2.170.270.10">
    <property type="entry name" value="SET domain"/>
    <property type="match status" value="1"/>
</dbReference>
<dbReference type="PROSITE" id="PS50280">
    <property type="entry name" value="SET"/>
    <property type="match status" value="1"/>
</dbReference>
<evidence type="ECO:0000259" key="8">
    <source>
        <dbReference type="PROSITE" id="PS50280"/>
    </source>
</evidence>
<sequence>MADSPPKNKSWYNHPPAHRAIAPPPFPPRPDLYDEVEWAPHLSKHDAKIARRFWSLPDSFLGESLGEQPRFLRPTNDEEVHAQPMHALARNVYDHLMREHLVPLEPGNWEERWVDSGLNAQAWSFDDIFAGQGFDLGDMTEDPDRVAGQLISGMKVQQLRDTLEKRNLPNAGTVAQLRQRLRDDKRRNHRKYRVLPRSDLTHWGIERDDTGKYAIEITDESAIGPLDMYTCAILVSPYNPTYWLSRAYCHYQQALFDLAVGDAYRAQLLCEVLVNPLIRNRQPGLYTRTWQALEQHIRAQERDPTTGNLYPEAELLRQPNGINYFVPTIRKAIQNVISLSLAALQCWEDYYIKEKELLHQTIMIDRDMVPFKDRSEVMKPIVRKLAGAKLTPEYFFYERRAGNAFGDRRYPYDADDKDRSADGFVDKATEVLINQNGSLPWKKCKVHVDNGTNSDAQLSMVATEDIKAGEIIFVEIPPIRGHLNLRKLPRGEDVQPLLRCDNCQRPLPARHQENYSNEVQQGNLREACGCISKQLPIAFCPAPNQGDETCAENARARYHFRACGKDWEWLHNSMRPITSILRGSDQQYYTHTNEAHTTLLSLLLREIFDITLQRRERDPHLMAHEIDELLVLEGPNNWQNQRFPFTLAGNVQVPFDILMQLGVDIFRDLTFDTWVIQLILRKLTAHIVPWDPDLRKPTTIINDKQFLPGMVQMKLPERKLAILDPTFHALYLYPGFSLFNHACPPNNNATWGYDPEVPNRLLVWSLRPIEKDEEIRISYFHPDDDEVSTITLERVLGRPCDCGGPHINQRRPKAAAR</sequence>
<proteinExistence type="predicted"/>
<dbReference type="GO" id="GO:0032259">
    <property type="term" value="P:methylation"/>
    <property type="evidence" value="ECO:0007669"/>
    <property type="project" value="UniProtKB-KW"/>
</dbReference>
<dbReference type="SMART" id="SM00513">
    <property type="entry name" value="SAP"/>
    <property type="match status" value="1"/>
</dbReference>
<dbReference type="GO" id="GO:0042799">
    <property type="term" value="F:histone H4K20 methyltransferase activity"/>
    <property type="evidence" value="ECO:0007669"/>
    <property type="project" value="TreeGrafter"/>
</dbReference>
<dbReference type="Pfam" id="PF00856">
    <property type="entry name" value="SET"/>
    <property type="match status" value="1"/>
</dbReference>
<feature type="domain" description="SAP" evidence="9">
    <location>
        <begin position="151"/>
        <end position="185"/>
    </location>
</feature>
<protein>
    <recommendedName>
        <fullName evidence="5">Histone-lysine N-methyltransferase SET5</fullName>
    </recommendedName>
    <alternativeName>
        <fullName evidence="4">SET domain-containing protein 5</fullName>
    </alternativeName>
</protein>
<feature type="domain" description="SET" evidence="8">
    <location>
        <begin position="442"/>
        <end position="780"/>
    </location>
</feature>
<evidence type="ECO:0000256" key="3">
    <source>
        <dbReference type="ARBA" id="ARBA00022691"/>
    </source>
</evidence>
<keyword evidence="1" id="KW-0489">Methyltransferase</keyword>
<dbReference type="OrthoDB" id="438641at2759"/>
<dbReference type="VEuPathDB" id="FungiDB:BO78DRAFT_205080"/>
<evidence type="ECO:0000256" key="5">
    <source>
        <dbReference type="ARBA" id="ARBA00044528"/>
    </source>
</evidence>
<evidence type="ECO:0000256" key="4">
    <source>
        <dbReference type="ARBA" id="ARBA00042380"/>
    </source>
</evidence>
<comment type="catalytic activity">
    <reaction evidence="6">
        <text>L-lysyl-[histone] + S-adenosyl-L-methionine = N(6)-methyl-L-lysyl-[histone] + S-adenosyl-L-homocysteine + H(+)</text>
        <dbReference type="Rhea" id="RHEA:10024"/>
        <dbReference type="Rhea" id="RHEA-COMP:9845"/>
        <dbReference type="Rhea" id="RHEA-COMP:9846"/>
        <dbReference type="ChEBI" id="CHEBI:15378"/>
        <dbReference type="ChEBI" id="CHEBI:29969"/>
        <dbReference type="ChEBI" id="CHEBI:57856"/>
        <dbReference type="ChEBI" id="CHEBI:59789"/>
        <dbReference type="ChEBI" id="CHEBI:61929"/>
    </reaction>
    <physiologicalReaction direction="left-to-right" evidence="6">
        <dbReference type="Rhea" id="RHEA:10025"/>
    </physiologicalReaction>
</comment>
<gene>
    <name evidence="10" type="ORF">BO78DRAFT_205080</name>
</gene>
<organism evidence="10 11">
    <name type="scientific">Aspergillus sclerotiicarbonarius (strain CBS 121057 / IBT 28362)</name>
    <dbReference type="NCBI Taxonomy" id="1448318"/>
    <lineage>
        <taxon>Eukaryota</taxon>
        <taxon>Fungi</taxon>
        <taxon>Dikarya</taxon>
        <taxon>Ascomycota</taxon>
        <taxon>Pezizomycotina</taxon>
        <taxon>Eurotiomycetes</taxon>
        <taxon>Eurotiomycetidae</taxon>
        <taxon>Eurotiales</taxon>
        <taxon>Aspergillaceae</taxon>
        <taxon>Aspergillus</taxon>
        <taxon>Aspergillus subgen. Circumdati</taxon>
    </lineage>
</organism>
<evidence type="ECO:0000256" key="1">
    <source>
        <dbReference type="ARBA" id="ARBA00022603"/>
    </source>
</evidence>
<dbReference type="EMBL" id="KZ826321">
    <property type="protein sequence ID" value="PYI10589.1"/>
    <property type="molecule type" value="Genomic_DNA"/>
</dbReference>
<keyword evidence="2" id="KW-0808">Transferase</keyword>
<evidence type="ECO:0000313" key="11">
    <source>
        <dbReference type="Proteomes" id="UP000248423"/>
    </source>
</evidence>
<evidence type="ECO:0000256" key="6">
    <source>
        <dbReference type="ARBA" id="ARBA00048619"/>
    </source>
</evidence>
<dbReference type="STRING" id="1448318.A0A319F4M9"/>
<dbReference type="PROSITE" id="PS50800">
    <property type="entry name" value="SAP"/>
    <property type="match status" value="1"/>
</dbReference>
<dbReference type="AlphaFoldDB" id="A0A319F4M9"/>
<reference evidence="10 11" key="1">
    <citation type="submission" date="2018-02" db="EMBL/GenBank/DDBJ databases">
        <title>The genomes of Aspergillus section Nigri reveals drivers in fungal speciation.</title>
        <authorList>
            <consortium name="DOE Joint Genome Institute"/>
            <person name="Vesth T.C."/>
            <person name="Nybo J."/>
            <person name="Theobald S."/>
            <person name="Brandl J."/>
            <person name="Frisvad J.C."/>
            <person name="Nielsen K.F."/>
            <person name="Lyhne E.K."/>
            <person name="Kogle M.E."/>
            <person name="Kuo A."/>
            <person name="Riley R."/>
            <person name="Clum A."/>
            <person name="Nolan M."/>
            <person name="Lipzen A."/>
            <person name="Salamov A."/>
            <person name="Henrissat B."/>
            <person name="Wiebenga A."/>
            <person name="De vries R.P."/>
            <person name="Grigoriev I.V."/>
            <person name="Mortensen U.H."/>
            <person name="Andersen M.R."/>
            <person name="Baker S.E."/>
        </authorList>
    </citation>
    <scope>NUCLEOTIDE SEQUENCE [LARGE SCALE GENOMIC DNA]</scope>
    <source>
        <strain evidence="10 11">CBS 121057</strain>
    </source>
</reference>
<accession>A0A319F4M9</accession>
<keyword evidence="11" id="KW-1185">Reference proteome</keyword>
<evidence type="ECO:0000259" key="9">
    <source>
        <dbReference type="PROSITE" id="PS50800"/>
    </source>
</evidence>
<dbReference type="Pfam" id="PF02037">
    <property type="entry name" value="SAP"/>
    <property type="match status" value="1"/>
</dbReference>
<dbReference type="Proteomes" id="UP000248423">
    <property type="component" value="Unassembled WGS sequence"/>
</dbReference>
<dbReference type="PANTHER" id="PTHR46402">
    <property type="entry name" value="SET AND MYND DOMAIN-CONTAINING PROTEIN 5"/>
    <property type="match status" value="1"/>
</dbReference>
<dbReference type="InterPro" id="IPR036361">
    <property type="entry name" value="SAP_dom_sf"/>
</dbReference>
<dbReference type="InterPro" id="IPR003034">
    <property type="entry name" value="SAP_dom"/>
</dbReference>
<feature type="region of interest" description="Disordered" evidence="7">
    <location>
        <begin position="1"/>
        <end position="26"/>
    </location>
</feature>
<name>A0A319F4M9_ASPSB</name>
<evidence type="ECO:0000313" key="10">
    <source>
        <dbReference type="EMBL" id="PYI10589.1"/>
    </source>
</evidence>
<dbReference type="InterPro" id="IPR001214">
    <property type="entry name" value="SET_dom"/>
</dbReference>